<protein>
    <recommendedName>
        <fullName evidence="4">Beta-galactosidase trimerisation domain-containing protein</fullName>
    </recommendedName>
</protein>
<feature type="signal peptide" evidence="1">
    <location>
        <begin position="1"/>
        <end position="23"/>
    </location>
</feature>
<reference evidence="3" key="1">
    <citation type="journal article" date="2019" name="Int. J. Syst. Evol. Microbiol.">
        <title>The Global Catalogue of Microorganisms (GCM) 10K type strain sequencing project: providing services to taxonomists for standard genome sequencing and annotation.</title>
        <authorList>
            <consortium name="The Broad Institute Genomics Platform"/>
            <consortium name="The Broad Institute Genome Sequencing Center for Infectious Disease"/>
            <person name="Wu L."/>
            <person name="Ma J."/>
        </authorList>
    </citation>
    <scope>NUCLEOTIDE SEQUENCE [LARGE SCALE GENOMIC DNA]</scope>
    <source>
        <strain evidence="3">JCM 17664</strain>
    </source>
</reference>
<dbReference type="RefSeq" id="WP_344980515.1">
    <property type="nucleotide sequence ID" value="NZ_BAABFN010000019.1"/>
</dbReference>
<organism evidence="2 3">
    <name type="scientific">Compostibacter hankyongensis</name>
    <dbReference type="NCBI Taxonomy" id="1007089"/>
    <lineage>
        <taxon>Bacteria</taxon>
        <taxon>Pseudomonadati</taxon>
        <taxon>Bacteroidota</taxon>
        <taxon>Chitinophagia</taxon>
        <taxon>Chitinophagales</taxon>
        <taxon>Chitinophagaceae</taxon>
        <taxon>Compostibacter</taxon>
    </lineage>
</organism>
<evidence type="ECO:0000256" key="1">
    <source>
        <dbReference type="SAM" id="SignalP"/>
    </source>
</evidence>
<gene>
    <name evidence="2" type="ORF">GCM10023143_28580</name>
</gene>
<feature type="chain" id="PRO_5045117266" description="Beta-galactosidase trimerisation domain-containing protein" evidence="1">
    <location>
        <begin position="24"/>
        <end position="846"/>
    </location>
</feature>
<evidence type="ECO:0000313" key="2">
    <source>
        <dbReference type="EMBL" id="GAA4316854.1"/>
    </source>
</evidence>
<evidence type="ECO:0008006" key="4">
    <source>
        <dbReference type="Google" id="ProtNLM"/>
    </source>
</evidence>
<keyword evidence="3" id="KW-1185">Reference proteome</keyword>
<proteinExistence type="predicted"/>
<evidence type="ECO:0000313" key="3">
    <source>
        <dbReference type="Proteomes" id="UP001501207"/>
    </source>
</evidence>
<dbReference type="EMBL" id="BAABFN010000019">
    <property type="protein sequence ID" value="GAA4316854.1"/>
    <property type="molecule type" value="Genomic_DNA"/>
</dbReference>
<sequence length="846" mass="95682">MQHNRLVFYTALVCLLGYFPATAQRPGSANTAFLKGDPFHNITLEVSLKPFKKNDKAYIRKTAEEMFTQWFSLLRHTDTVSIMLWTADGSEILDYSGNLSQHLEWARYIGNPNTGRPVGSGPKTLSLHERAYYYMEHPPEFTYGDLKYIISVLKETGRAITGKPIRVGATFDPGPEFAKSPFKYERHREILGGSAMGKSTFVSCYSVLHADTVRYAGFPRGIPDNTPFGTFFGRQSRHFLQDLGYDYLWLSNGFGFGVEGWSSTGAVFTGKGFLPEKLGPTRARIMQFWNLFRRECPGFPIQTRGTNLSTGIDLARDGVDLKGIYEGGYDILPPPNSPWAALDGDFGLEMVGYMSRIAQLPDNRFLFRYYTHDPWWLNSPWLDRYGREPHDIYLPMSVSRIDSAGKIGVPTHLNFLSIDNSYGEMPTQVPDEVIPHILKARYDEPTAPGPLVWVYPFDEYHRWAYHSPERLPEVYYGDWFIRQAINNGFPLNTVVSTTAFQRVSERQPRYFRESILVSVAPDAGSALEQDLIRYVKNGGRLIVYGPADRTGPAFRELLNLKNVDPLEGRFRLSTTLNEDELESKYPDSILHRSLFCGGGISTLIKDTADPYTKLVAKMEQNGKIRHAVWTRKDPSWNGGRVVYVRGTNSASFLGGKLLLPDNPKKWFPGAVYLRYVLGEFGIDYGIAKKDPQVKSPIMTVSRNDNGFFFSGYVPNTTVRQSFKFPQGAPLLTGFQTELKEGRSVYYLPTAWHRECRIFVQQPAGMLSCKELHSGEIGISRRFQVTGLDHATVVIYPPADITKDKLRVYLNAGYPWKTGKKEFIPGESSYGKSYEAKDVTGTLTVAW</sequence>
<name>A0ABP8G3T4_9BACT</name>
<dbReference type="Proteomes" id="UP001501207">
    <property type="component" value="Unassembled WGS sequence"/>
</dbReference>
<comment type="caution">
    <text evidence="2">The sequence shown here is derived from an EMBL/GenBank/DDBJ whole genome shotgun (WGS) entry which is preliminary data.</text>
</comment>
<keyword evidence="1" id="KW-0732">Signal</keyword>
<accession>A0ABP8G3T4</accession>